<accession>A0A1M6TB68</accession>
<evidence type="ECO:0000313" key="3">
    <source>
        <dbReference type="Proteomes" id="UP000184248"/>
    </source>
</evidence>
<name>A0A1M6TB68_9GAMM</name>
<protein>
    <submittedName>
        <fullName evidence="2">Uncharacterized protein</fullName>
    </submittedName>
</protein>
<dbReference type="AlphaFoldDB" id="A0A1M6TB68"/>
<dbReference type="OrthoDB" id="6144932at2"/>
<sequence>MAKNFRTGLIITGDSKGGVRAVRATSSELRRLNQDFETGSKRARTYGNETRETARELEFLKQNALGIGAALAGAFAANNLAQQAAMVRDTDALAQSLQVSTRTLQQWQFAGKQVGLEADKVGDIFKDVSDKVGDFAATGGGEAADLFENLNLNIRELQSLSPDQQILRIAEAINQVEDPSQRAFYFESLADEMVRLQPLLANGAQGLREAADMADALGVAMDDIEVRRAVEAAEAMDQLQGVAQGLSNTLIADLGPGLASNVRSLTEFIDQVGGADEVLESIGQTVTTLGSVYLAVRLRDPLSKIGPLGLAAGRNIATGFAMAVGASGRLNQALVITQGRIAATAAAGRALRASLALIGGPAGAALLAAGALYTYRDELGLTQDKIGLTEEQLASFRDELADMSQDDLGQSLTSLNAELDQATLKAARAREELASLRSESSGSGFLGFEGGEVGERIRGIRAVADAEADIAKIEQKRDAALAERGSRIYKPLTGWLFETKRATDSNTESITRQSQAAKEAARRAQQFTSSLASLEDRLFPVEAAQRSFREEQILLQTALLKGEMSMARYLEAWKRLQESMRSDQSPSDAYGQGAGVPGGIQGGFGGQIGQGGMGGQGTQDGSAWDRWLKSAETAFTDFDAMAANTAESFQRGFGSAFESMIFDSQNFGDAMHNLFDGIARTLVRSLGEMAAQWLAYQAIQMATQSMADSAQTEAVGKATATGSSIASAYAPAAAMASLASFGSNAAPASAAIIGTTALAQGMSFVGQGHDGIDSVPNSGTWNVEKGERITGAALNQDLTRFLDRENRAAAAAQGRGRNAQPYGGDVEFHIHNNGQPVQVESTRERQEGDKRIIDVVVSNVIGGGDIPKAMETRYPLKSQGWK</sequence>
<dbReference type="Proteomes" id="UP000184248">
    <property type="component" value="Unassembled WGS sequence"/>
</dbReference>
<dbReference type="EMBL" id="FRAL01000003">
    <property type="protein sequence ID" value="SHK54076.1"/>
    <property type="molecule type" value="Genomic_DNA"/>
</dbReference>
<keyword evidence="1" id="KW-0175">Coiled coil</keyword>
<proteinExistence type="predicted"/>
<feature type="coiled-coil region" evidence="1">
    <location>
        <begin position="412"/>
        <end position="439"/>
    </location>
</feature>
<keyword evidence="3" id="KW-1185">Reference proteome</keyword>
<organism evidence="2 3">
    <name type="scientific">Halomonas caseinilytica</name>
    <dbReference type="NCBI Taxonomy" id="438744"/>
    <lineage>
        <taxon>Bacteria</taxon>
        <taxon>Pseudomonadati</taxon>
        <taxon>Pseudomonadota</taxon>
        <taxon>Gammaproteobacteria</taxon>
        <taxon>Oceanospirillales</taxon>
        <taxon>Halomonadaceae</taxon>
        <taxon>Halomonas</taxon>
    </lineage>
</organism>
<dbReference type="RefSeq" id="WP_064699333.1">
    <property type="nucleotide sequence ID" value="NZ_BDEO01000006.1"/>
</dbReference>
<gene>
    <name evidence="2" type="ORF">SAMN05192556_103273</name>
</gene>
<evidence type="ECO:0000313" key="2">
    <source>
        <dbReference type="EMBL" id="SHK54076.1"/>
    </source>
</evidence>
<evidence type="ECO:0000256" key="1">
    <source>
        <dbReference type="SAM" id="Coils"/>
    </source>
</evidence>
<reference evidence="3" key="1">
    <citation type="submission" date="2016-11" db="EMBL/GenBank/DDBJ databases">
        <authorList>
            <person name="Varghese N."/>
            <person name="Submissions S."/>
        </authorList>
    </citation>
    <scope>NUCLEOTIDE SEQUENCE [LARGE SCALE GENOMIC DNA]</scope>
    <source>
        <strain evidence="3">ALO Sharm</strain>
    </source>
</reference>